<evidence type="ECO:0000256" key="8">
    <source>
        <dbReference type="PIRNR" id="PIRNR027081"/>
    </source>
</evidence>
<evidence type="ECO:0000256" key="1">
    <source>
        <dbReference type="ARBA" id="ARBA00004123"/>
    </source>
</evidence>
<keyword evidence="10" id="KW-1185">Reference proteome</keyword>
<dbReference type="Pfam" id="PF01868">
    <property type="entry name" value="RNase_P-MRP_p29"/>
    <property type="match status" value="1"/>
</dbReference>
<dbReference type="GO" id="GO:0004519">
    <property type="term" value="F:endonuclease activity"/>
    <property type="evidence" value="ECO:0007669"/>
    <property type="project" value="UniProtKB-KW"/>
</dbReference>
<evidence type="ECO:0000313" key="9">
    <source>
        <dbReference type="EMBL" id="KKA18092.1"/>
    </source>
</evidence>
<dbReference type="RefSeq" id="XP_013324704.1">
    <property type="nucleotide sequence ID" value="XM_013469250.1"/>
</dbReference>
<evidence type="ECO:0000256" key="5">
    <source>
        <dbReference type="ARBA" id="ARBA00022722"/>
    </source>
</evidence>
<dbReference type="GO" id="GO:0016787">
    <property type="term" value="F:hydrolase activity"/>
    <property type="evidence" value="ECO:0007669"/>
    <property type="project" value="UniProtKB-KW"/>
</dbReference>
<dbReference type="GO" id="GO:0030677">
    <property type="term" value="C:ribonuclease P complex"/>
    <property type="evidence" value="ECO:0007669"/>
    <property type="project" value="InterPro"/>
</dbReference>
<reference evidence="9 10" key="1">
    <citation type="submission" date="2015-04" db="EMBL/GenBank/DDBJ databases">
        <authorList>
            <person name="Heijne W.H."/>
            <person name="Fedorova N.D."/>
            <person name="Nierman W.C."/>
            <person name="Vollebregt A.W."/>
            <person name="Zhao Z."/>
            <person name="Wu L."/>
            <person name="Kumar M."/>
            <person name="Stam H."/>
            <person name="van den Berg M.A."/>
            <person name="Pel H.J."/>
        </authorList>
    </citation>
    <scope>NUCLEOTIDE SEQUENCE [LARGE SCALE GENOMIC DNA]</scope>
    <source>
        <strain evidence="9 10">CBS 393.64</strain>
    </source>
</reference>
<dbReference type="InterPro" id="IPR002730">
    <property type="entry name" value="Rpp29/RNP1"/>
</dbReference>
<dbReference type="GeneID" id="25320224"/>
<protein>
    <recommendedName>
        <fullName evidence="8">Ribonuclease P protein subunit</fullName>
    </recommendedName>
</protein>
<dbReference type="InterPro" id="IPR023538">
    <property type="entry name" value="RNP1"/>
</dbReference>
<dbReference type="GO" id="GO:0001682">
    <property type="term" value="P:tRNA 5'-leader removal"/>
    <property type="evidence" value="ECO:0007669"/>
    <property type="project" value="InterPro"/>
</dbReference>
<dbReference type="PANTHER" id="PTHR13348:SF0">
    <property type="entry name" value="RIBONUCLEASE P PROTEIN SUBUNIT P29"/>
    <property type="match status" value="1"/>
</dbReference>
<keyword evidence="6" id="KW-0255">Endonuclease</keyword>
<dbReference type="SMART" id="SM00538">
    <property type="entry name" value="POP4"/>
    <property type="match status" value="1"/>
</dbReference>
<organism evidence="9 10">
    <name type="scientific">Rasamsonia emersonii (strain ATCC 16479 / CBS 393.64 / IMI 116815)</name>
    <dbReference type="NCBI Taxonomy" id="1408163"/>
    <lineage>
        <taxon>Eukaryota</taxon>
        <taxon>Fungi</taxon>
        <taxon>Dikarya</taxon>
        <taxon>Ascomycota</taxon>
        <taxon>Pezizomycotina</taxon>
        <taxon>Eurotiomycetes</taxon>
        <taxon>Eurotiomycetidae</taxon>
        <taxon>Eurotiales</taxon>
        <taxon>Trichocomaceae</taxon>
        <taxon>Rasamsonia</taxon>
    </lineage>
</organism>
<dbReference type="PIRSF" id="PIRSF027081">
    <property type="entry name" value="RNase_P/MRP_p29_subunit"/>
    <property type="match status" value="1"/>
</dbReference>
<keyword evidence="7" id="KW-0378">Hydrolase</keyword>
<accession>A0A0F4YIF9</accession>
<comment type="similarity">
    <text evidence="2">Belongs to the eukaryotic/archaeal RNase P protein component 1 family.</text>
</comment>
<evidence type="ECO:0000256" key="7">
    <source>
        <dbReference type="ARBA" id="ARBA00022801"/>
    </source>
</evidence>
<evidence type="ECO:0000256" key="2">
    <source>
        <dbReference type="ARBA" id="ARBA00006181"/>
    </source>
</evidence>
<name>A0A0F4YIF9_RASE3</name>
<comment type="caution">
    <text evidence="9">The sequence shown here is derived from an EMBL/GenBank/DDBJ whole genome shotgun (WGS) entry which is preliminary data.</text>
</comment>
<dbReference type="AlphaFoldDB" id="A0A0F4YIF9"/>
<keyword evidence="4 8" id="KW-0819">tRNA processing</keyword>
<evidence type="ECO:0000256" key="3">
    <source>
        <dbReference type="ARBA" id="ARBA00022490"/>
    </source>
</evidence>
<evidence type="ECO:0000313" key="10">
    <source>
        <dbReference type="Proteomes" id="UP000053958"/>
    </source>
</evidence>
<comment type="subcellular location">
    <subcellularLocation>
        <location evidence="1">Nucleus</location>
    </subcellularLocation>
</comment>
<gene>
    <name evidence="9" type="ORF">T310_7959</name>
</gene>
<dbReference type="FunFam" id="2.30.30.210:FF:000005">
    <property type="entry name" value="Ribonuclease P protein subunit"/>
    <property type="match status" value="1"/>
</dbReference>
<sequence length="236" mass="27466">MASRTHIAHELLQRAHSPDTANQLFTERIKQKPLFLRPTSPTPADNRARRRLHRLRKKEYFYRKQKPKPLSAREKRISGIYDIPKEECKYEIFKGLHKLWVEYMQEVLDIKDRRGNIPPVTAQSHGSKLASADFHGAEIEVVRSRCASRVGMKGIVVRDTKFTFVVVTEKDEAKTIPKEHTIFRFTVPIPTKDEGENTEGKASAKELVFELHGSQFENRPVDRANKKFKWKNVDYL</sequence>
<dbReference type="EMBL" id="LASV01000499">
    <property type="protein sequence ID" value="KKA18092.1"/>
    <property type="molecule type" value="Genomic_DNA"/>
</dbReference>
<dbReference type="InterPro" id="IPR023534">
    <property type="entry name" value="Rof/RNase_P-like"/>
</dbReference>
<keyword evidence="8" id="KW-0539">Nucleus</keyword>
<dbReference type="Proteomes" id="UP000053958">
    <property type="component" value="Unassembled WGS sequence"/>
</dbReference>
<dbReference type="HAMAP" id="MF_00754">
    <property type="entry name" value="RNase_P_1"/>
    <property type="match status" value="1"/>
</dbReference>
<proteinExistence type="inferred from homology"/>
<dbReference type="GO" id="GO:0006364">
    <property type="term" value="P:rRNA processing"/>
    <property type="evidence" value="ECO:0007669"/>
    <property type="project" value="TreeGrafter"/>
</dbReference>
<keyword evidence="3" id="KW-0963">Cytoplasm</keyword>
<dbReference type="Gene3D" id="2.30.30.210">
    <property type="entry name" value="Ribonuclease P/MRP, subunit p29"/>
    <property type="match status" value="1"/>
</dbReference>
<dbReference type="GO" id="GO:0000172">
    <property type="term" value="C:ribonuclease MRP complex"/>
    <property type="evidence" value="ECO:0007669"/>
    <property type="project" value="InterPro"/>
</dbReference>
<dbReference type="OrthoDB" id="124041at2759"/>
<keyword evidence="5" id="KW-0540">Nuclease</keyword>
<evidence type="ECO:0000256" key="6">
    <source>
        <dbReference type="ARBA" id="ARBA00022759"/>
    </source>
</evidence>
<evidence type="ECO:0000256" key="4">
    <source>
        <dbReference type="ARBA" id="ARBA00022694"/>
    </source>
</evidence>
<dbReference type="InterPro" id="IPR036980">
    <property type="entry name" value="RNase_P/MRP_Rpp29_sf"/>
</dbReference>
<dbReference type="SUPFAM" id="SSF101744">
    <property type="entry name" value="Rof/RNase P subunit-like"/>
    <property type="match status" value="1"/>
</dbReference>
<dbReference type="InterPro" id="IPR016848">
    <property type="entry name" value="RNase_P/MRP_Rpp29-subunit"/>
</dbReference>
<dbReference type="GO" id="GO:0005634">
    <property type="term" value="C:nucleus"/>
    <property type="evidence" value="ECO:0007669"/>
    <property type="project" value="UniProtKB-SubCell"/>
</dbReference>
<dbReference type="STRING" id="1408163.A0A0F4YIF9"/>
<dbReference type="PANTHER" id="PTHR13348">
    <property type="entry name" value="RIBONUCLEASE P SUBUNIT P29"/>
    <property type="match status" value="1"/>
</dbReference>
<dbReference type="GO" id="GO:0033204">
    <property type="term" value="F:ribonuclease P RNA binding"/>
    <property type="evidence" value="ECO:0007669"/>
    <property type="project" value="InterPro"/>
</dbReference>